<feature type="compositionally biased region" description="Basic residues" evidence="1">
    <location>
        <begin position="89"/>
        <end position="102"/>
    </location>
</feature>
<dbReference type="AlphaFoldDB" id="A0A9P6XYS7"/>
<proteinExistence type="predicted"/>
<accession>A0A9P6XYS7</accession>
<sequence length="102" mass="11833">MQLRRRAVLHHLRRVFPPVADGRTSRRRGRAGCPPRLRRHRPGRAVARAGLQQAGRRSDHPRRPRRPPDRVRIAAAAEGRALDRDRPPRHQHHRPAAGPHRR</sequence>
<name>A0A9P6XYS7_9FUNG</name>
<evidence type="ECO:0000313" key="3">
    <source>
        <dbReference type="Proteomes" id="UP000740926"/>
    </source>
</evidence>
<evidence type="ECO:0000256" key="1">
    <source>
        <dbReference type="SAM" id="MobiDB-lite"/>
    </source>
</evidence>
<comment type="caution">
    <text evidence="2">The sequence shown here is derived from an EMBL/GenBank/DDBJ whole genome shotgun (WGS) entry which is preliminary data.</text>
</comment>
<organism evidence="2 3">
    <name type="scientific">Rhizopus delemar</name>
    <dbReference type="NCBI Taxonomy" id="936053"/>
    <lineage>
        <taxon>Eukaryota</taxon>
        <taxon>Fungi</taxon>
        <taxon>Fungi incertae sedis</taxon>
        <taxon>Mucoromycota</taxon>
        <taxon>Mucoromycotina</taxon>
        <taxon>Mucoromycetes</taxon>
        <taxon>Mucorales</taxon>
        <taxon>Mucorineae</taxon>
        <taxon>Rhizopodaceae</taxon>
        <taxon>Rhizopus</taxon>
    </lineage>
</organism>
<dbReference type="Proteomes" id="UP000740926">
    <property type="component" value="Unassembled WGS sequence"/>
</dbReference>
<keyword evidence="3" id="KW-1185">Reference proteome</keyword>
<evidence type="ECO:0000313" key="2">
    <source>
        <dbReference type="EMBL" id="KAG1535152.1"/>
    </source>
</evidence>
<feature type="compositionally biased region" description="Basic residues" evidence="1">
    <location>
        <begin position="25"/>
        <end position="43"/>
    </location>
</feature>
<gene>
    <name evidence="2" type="ORF">G6F50_015378</name>
</gene>
<dbReference type="EMBL" id="JAANIU010008410">
    <property type="protein sequence ID" value="KAG1535152.1"/>
    <property type="molecule type" value="Genomic_DNA"/>
</dbReference>
<reference evidence="2 3" key="1">
    <citation type="journal article" date="2020" name="Microb. Genom.">
        <title>Genetic diversity of clinical and environmental Mucorales isolates obtained from an investigation of mucormycosis cases among solid organ transplant recipients.</title>
        <authorList>
            <person name="Nguyen M.H."/>
            <person name="Kaul D."/>
            <person name="Muto C."/>
            <person name="Cheng S.J."/>
            <person name="Richter R.A."/>
            <person name="Bruno V.M."/>
            <person name="Liu G."/>
            <person name="Beyhan S."/>
            <person name="Sundermann A.J."/>
            <person name="Mounaud S."/>
            <person name="Pasculle A.W."/>
            <person name="Nierman W.C."/>
            <person name="Driscoll E."/>
            <person name="Cumbie R."/>
            <person name="Clancy C.J."/>
            <person name="Dupont C.L."/>
        </authorList>
    </citation>
    <scope>NUCLEOTIDE SEQUENCE [LARGE SCALE GENOMIC DNA]</scope>
    <source>
        <strain evidence="2 3">GL24</strain>
    </source>
</reference>
<protein>
    <submittedName>
        <fullName evidence="2">Uncharacterized protein</fullName>
    </submittedName>
</protein>
<feature type="region of interest" description="Disordered" evidence="1">
    <location>
        <begin position="19"/>
        <end position="102"/>
    </location>
</feature>